<feature type="domain" description="Tetrapyrrole biosynthesis uroporphyrinogen III synthase" evidence="1">
    <location>
        <begin position="22"/>
        <end position="215"/>
    </location>
</feature>
<dbReference type="InterPro" id="IPR003754">
    <property type="entry name" value="4pyrrol_synth_uPrphyn_synth"/>
</dbReference>
<reference evidence="2 3" key="1">
    <citation type="submission" date="2020-02" db="EMBL/GenBank/DDBJ databases">
        <authorList>
            <person name="Zheng R.K."/>
            <person name="Sun C.M."/>
        </authorList>
    </citation>
    <scope>NUCLEOTIDE SEQUENCE [LARGE SCALE GENOMIC DNA]</scope>
    <source>
        <strain evidence="3">zrk23</strain>
    </source>
</reference>
<evidence type="ECO:0000313" key="3">
    <source>
        <dbReference type="Proteomes" id="UP000501568"/>
    </source>
</evidence>
<dbReference type="SUPFAM" id="SSF69618">
    <property type="entry name" value="HemD-like"/>
    <property type="match status" value="1"/>
</dbReference>
<dbReference type="GO" id="GO:0033014">
    <property type="term" value="P:tetrapyrrole biosynthetic process"/>
    <property type="evidence" value="ECO:0007669"/>
    <property type="project" value="InterPro"/>
</dbReference>
<dbReference type="AlphaFoldDB" id="A0A6G6Y130"/>
<evidence type="ECO:0000259" key="1">
    <source>
        <dbReference type="Pfam" id="PF02602"/>
    </source>
</evidence>
<name>A0A6G6Y130_9SPHN</name>
<dbReference type="KEGG" id="spzr:G5C33_01760"/>
<dbReference type="Pfam" id="PF02602">
    <property type="entry name" value="HEM4"/>
    <property type="match status" value="1"/>
</dbReference>
<keyword evidence="3" id="KW-1185">Reference proteome</keyword>
<dbReference type="RefSeq" id="WP_165325633.1">
    <property type="nucleotide sequence ID" value="NZ_CP049109.1"/>
</dbReference>
<proteinExistence type="predicted"/>
<dbReference type="Gene3D" id="3.40.50.10090">
    <property type="match status" value="1"/>
</dbReference>
<evidence type="ECO:0000313" key="2">
    <source>
        <dbReference type="EMBL" id="QIG78635.1"/>
    </source>
</evidence>
<dbReference type="EMBL" id="CP049109">
    <property type="protein sequence ID" value="QIG78635.1"/>
    <property type="molecule type" value="Genomic_DNA"/>
</dbReference>
<sequence length="222" mass="23100">MSRPLAVLRPEPGNAITAGRIAQLRRPVLRLPLFETRRVDWQPNGAGGFDALLLTSANAIRHGGPGLEALRGLPVLAVGSATASAANDAGFRIAVTGPGNAETLIEKAEAAGFRRALHLAGRNRRLREGGIIACIETVYTSDPRDLDEAAVAQLAGSVALIHSPRAGARLAELCSETIRCEIAVAAISENAAMSLGQGWARIATAPEPGDFALIETACTLAD</sequence>
<gene>
    <name evidence="2" type="ORF">G5C33_01760</name>
</gene>
<dbReference type="Proteomes" id="UP000501568">
    <property type="component" value="Chromosome"/>
</dbReference>
<dbReference type="InterPro" id="IPR036108">
    <property type="entry name" value="4pyrrol_syn_uPrphyn_synt_sf"/>
</dbReference>
<dbReference type="CDD" id="cd06578">
    <property type="entry name" value="HemD"/>
    <property type="match status" value="1"/>
</dbReference>
<dbReference type="GO" id="GO:0004852">
    <property type="term" value="F:uroporphyrinogen-III synthase activity"/>
    <property type="evidence" value="ECO:0007669"/>
    <property type="project" value="InterPro"/>
</dbReference>
<organism evidence="2 3">
    <name type="scientific">Stakelama tenebrarum</name>
    <dbReference type="NCBI Taxonomy" id="2711215"/>
    <lineage>
        <taxon>Bacteria</taxon>
        <taxon>Pseudomonadati</taxon>
        <taxon>Pseudomonadota</taxon>
        <taxon>Alphaproteobacteria</taxon>
        <taxon>Sphingomonadales</taxon>
        <taxon>Sphingomonadaceae</taxon>
        <taxon>Stakelama</taxon>
    </lineage>
</organism>
<accession>A0A6G6Y130</accession>
<protein>
    <submittedName>
        <fullName evidence="2">Uroporphyrinogen-III synthase</fullName>
    </submittedName>
</protein>